<dbReference type="GO" id="GO:0016020">
    <property type="term" value="C:membrane"/>
    <property type="evidence" value="ECO:0007669"/>
    <property type="project" value="InterPro"/>
</dbReference>
<proteinExistence type="predicted"/>
<accession>A0A0F5QDX6</accession>
<dbReference type="AlphaFoldDB" id="A0A0F5QDX6"/>
<dbReference type="Pfam" id="PF05656">
    <property type="entry name" value="DUF805"/>
    <property type="match status" value="1"/>
</dbReference>
<name>A0A0F5QDX6_9HYPH</name>
<dbReference type="Proteomes" id="UP000033411">
    <property type="component" value="Unassembled WGS sequence"/>
</dbReference>
<dbReference type="InterPro" id="IPR008523">
    <property type="entry name" value="DUF805"/>
</dbReference>
<dbReference type="EMBL" id="LANJ01000016">
    <property type="protein sequence ID" value="KKC38209.1"/>
    <property type="molecule type" value="Genomic_DNA"/>
</dbReference>
<dbReference type="PATRIC" id="fig|1293439.3.peg.1894"/>
<gene>
    <name evidence="2" type="ORF">WH87_11495</name>
</gene>
<keyword evidence="3" id="KW-1185">Reference proteome</keyword>
<dbReference type="STRING" id="1293439.WH87_11495"/>
<protein>
    <recommendedName>
        <fullName evidence="4">DUF805 domain-containing protein</fullName>
    </recommendedName>
</protein>
<evidence type="ECO:0000256" key="1">
    <source>
        <dbReference type="SAM" id="Phobius"/>
    </source>
</evidence>
<reference evidence="2 3" key="1">
    <citation type="submission" date="2015-03" db="EMBL/GenBank/DDBJ databases">
        <authorList>
            <person name="Lepp D."/>
            <person name="Hassan Y.I."/>
            <person name="Li X.-Z."/>
            <person name="Zhou T."/>
        </authorList>
    </citation>
    <scope>NUCLEOTIDE SEQUENCE [LARGE SCALE GENOMIC DNA]</scope>
    <source>
        <strain evidence="2 3">E84</strain>
    </source>
</reference>
<comment type="caution">
    <text evidence="2">The sequence shown here is derived from an EMBL/GenBank/DDBJ whole genome shotgun (WGS) entry which is preliminary data.</text>
</comment>
<feature type="transmembrane region" description="Helical" evidence="1">
    <location>
        <begin position="20"/>
        <end position="43"/>
    </location>
</feature>
<evidence type="ECO:0008006" key="4">
    <source>
        <dbReference type="Google" id="ProtNLM"/>
    </source>
</evidence>
<sequence length="162" mass="17604">MDKIVSLLTTTDGRIGRQQWWLGAILIGVISIALMFIVSALGLGANESSLRWTSFIIGLILIYPAYCLGLKRRWDRDNNGLDLKILLGLSVLSSLIQTLGIGLTPTDIGNGIIVQQPAIWLNVLQLPIAVFALYVFVQLGFLKGTSGSNSYGADPLQYPETV</sequence>
<evidence type="ECO:0000313" key="2">
    <source>
        <dbReference type="EMBL" id="KKC38209.1"/>
    </source>
</evidence>
<organism evidence="2 3">
    <name type="scientific">Devosia epidermidihirudinis</name>
    <dbReference type="NCBI Taxonomy" id="1293439"/>
    <lineage>
        <taxon>Bacteria</taxon>
        <taxon>Pseudomonadati</taxon>
        <taxon>Pseudomonadota</taxon>
        <taxon>Alphaproteobacteria</taxon>
        <taxon>Hyphomicrobiales</taxon>
        <taxon>Devosiaceae</taxon>
        <taxon>Devosia</taxon>
    </lineage>
</organism>
<keyword evidence="1" id="KW-0812">Transmembrane</keyword>
<feature type="transmembrane region" description="Helical" evidence="1">
    <location>
        <begin position="49"/>
        <end position="69"/>
    </location>
</feature>
<feature type="transmembrane region" description="Helical" evidence="1">
    <location>
        <begin position="81"/>
        <end position="103"/>
    </location>
</feature>
<keyword evidence="1" id="KW-0472">Membrane</keyword>
<feature type="transmembrane region" description="Helical" evidence="1">
    <location>
        <begin position="123"/>
        <end position="142"/>
    </location>
</feature>
<evidence type="ECO:0000313" key="3">
    <source>
        <dbReference type="Proteomes" id="UP000033411"/>
    </source>
</evidence>
<keyword evidence="1" id="KW-1133">Transmembrane helix</keyword>